<dbReference type="Proteomes" id="UP001195914">
    <property type="component" value="Unassembled WGS sequence"/>
</dbReference>
<reference evidence="2" key="1">
    <citation type="journal article" date="2014" name="Nucleic Acids Res.">
        <title>The evolutionary dynamics of variant antigen genes in Babesia reveal a history of genomic innovation underlying host-parasite interaction.</title>
        <authorList>
            <person name="Jackson A.P."/>
            <person name="Otto T.D."/>
            <person name="Darby A."/>
            <person name="Ramaprasad A."/>
            <person name="Xia D."/>
            <person name="Echaide I.E."/>
            <person name="Farber M."/>
            <person name="Gahlot S."/>
            <person name="Gamble J."/>
            <person name="Gupta D."/>
            <person name="Gupta Y."/>
            <person name="Jackson L."/>
            <person name="Malandrin L."/>
            <person name="Malas T.B."/>
            <person name="Moussa E."/>
            <person name="Nair M."/>
            <person name="Reid A.J."/>
            <person name="Sanders M."/>
            <person name="Sharma J."/>
            <person name="Tracey A."/>
            <person name="Quail M.A."/>
            <person name="Weir W."/>
            <person name="Wastling J.M."/>
            <person name="Hall N."/>
            <person name="Willadsen P."/>
            <person name="Lingelbach K."/>
            <person name="Shiels B."/>
            <person name="Tait A."/>
            <person name="Berriman M."/>
            <person name="Allred D.R."/>
            <person name="Pain A."/>
        </authorList>
    </citation>
    <scope>NUCLEOTIDE SEQUENCE</scope>
    <source>
        <strain evidence="2">1802A</strain>
    </source>
</reference>
<feature type="chain" id="PRO_5041974574" evidence="1">
    <location>
        <begin position="19"/>
        <end position="577"/>
    </location>
</feature>
<dbReference type="EMBL" id="JAHBMH010000073">
    <property type="protein sequence ID" value="KAK1932740.1"/>
    <property type="molecule type" value="Genomic_DNA"/>
</dbReference>
<accession>A0AAD9G6I9</accession>
<keyword evidence="1" id="KW-0732">Signal</keyword>
<sequence>MTAITYLLWAFVLGISCGKCLRASPRFHCFRMPLCSITPMQGATKCATTGSVFLLFPEKAQKRLRNSKEINIGGHTFKLIEGTKAGHDFPGYSDRPQQPGKQESNKIYAIGNGYKIGLNELKDETIFEKRNNHSNILELTKMALLSDGVIVPLEYNDLITKGADLYQLKLIDVVLFVMRHVGRAKLNIHFVVYNMPSHGMDTMQKEFHERHKSEIEEELRHMIRKESRLIYATCSFSESKNPMDDLTTIEPFIATRIALRQSCKSQFESETRNHMETIKKLGSLQEFMGSSVNDVAGTLKGADFSRDVSSFHQVLEQAKTVELKLNSWLQQNGMMLGELPSKLKSEVDTMIYTLLSEYDTFVAALGNIKTPHVNAVRAKLVDSLQNKLSFLMNGMILKIQDAVLQEYQESLQSLPVDENLDMNLQDAIAKFDNRYCALAEECTFEILKTSKLYEIRAQMQHRDLIENMKEVANHVLEYAIGKGLFHSKLSIVEGMSYIPSNFLTRLIKRFVSKIRIPLHISLNYLSPSAFGLSNLFRDRIPLKPGVVRYFTGDNGHSMFTTDETTRKQANSLVHKEP</sequence>
<reference evidence="2" key="2">
    <citation type="submission" date="2021-05" db="EMBL/GenBank/DDBJ databases">
        <authorList>
            <person name="Pain A."/>
        </authorList>
    </citation>
    <scope>NUCLEOTIDE SEQUENCE</scope>
    <source>
        <strain evidence="2">1802A</strain>
    </source>
</reference>
<feature type="signal peptide" evidence="1">
    <location>
        <begin position="1"/>
        <end position="18"/>
    </location>
</feature>
<protein>
    <submittedName>
        <fullName evidence="2">Uncharacterized protein</fullName>
    </submittedName>
</protein>
<gene>
    <name evidence="2" type="ORF">X943_000596</name>
</gene>
<name>A0AAD9G6I9_BABDI</name>
<dbReference type="AlphaFoldDB" id="A0AAD9G6I9"/>
<organism evidence="2 3">
    <name type="scientific">Babesia divergens</name>
    <dbReference type="NCBI Taxonomy" id="32595"/>
    <lineage>
        <taxon>Eukaryota</taxon>
        <taxon>Sar</taxon>
        <taxon>Alveolata</taxon>
        <taxon>Apicomplexa</taxon>
        <taxon>Aconoidasida</taxon>
        <taxon>Piroplasmida</taxon>
        <taxon>Babesiidae</taxon>
        <taxon>Babesia</taxon>
    </lineage>
</organism>
<proteinExistence type="predicted"/>
<keyword evidence="3" id="KW-1185">Reference proteome</keyword>
<evidence type="ECO:0000313" key="2">
    <source>
        <dbReference type="EMBL" id="KAK1932740.1"/>
    </source>
</evidence>
<comment type="caution">
    <text evidence="2">The sequence shown here is derived from an EMBL/GenBank/DDBJ whole genome shotgun (WGS) entry which is preliminary data.</text>
</comment>
<evidence type="ECO:0000256" key="1">
    <source>
        <dbReference type="SAM" id="SignalP"/>
    </source>
</evidence>
<evidence type="ECO:0000313" key="3">
    <source>
        <dbReference type="Proteomes" id="UP001195914"/>
    </source>
</evidence>